<dbReference type="AlphaFoldDB" id="A0A239J9D6"/>
<evidence type="ECO:0000256" key="1">
    <source>
        <dbReference type="ARBA" id="ARBA00004370"/>
    </source>
</evidence>
<dbReference type="RefSeq" id="WP_089320787.1">
    <property type="nucleotide sequence ID" value="NZ_FZOQ01000020.1"/>
</dbReference>
<dbReference type="Proteomes" id="UP000198432">
    <property type="component" value="Unassembled WGS sequence"/>
</dbReference>
<evidence type="ECO:0000313" key="7">
    <source>
        <dbReference type="EMBL" id="SNT01264.1"/>
    </source>
</evidence>
<keyword evidence="3" id="KW-0732">Signal</keyword>
<sequence length="797" mass="89999">MTPSIPCKQLLRLPVLSLLLLVLLVSGCNVTKYVPEGDALFVDYSVKVVGEDASTKRDQNLEAELARVVKPEPNTSFLGLYPKLWIYNTFYTEKDKGIKNWIQTKFGEEPVLLSEVDTSALNEIMSNRLHNRGYFNNNIQSNAIVENQKAVINWAAFIGEPYTIRNIEYTLVEPDSLPARRDVPVYRDIQQTREGSLLETGTPYNLRTMIAERARIDSILKSEGYYYFSPDLLIFSVDSLIGDRQVDVLLRIKSSAPRRALHPYKIDDVYIFANYSLGDSLSVADTIDYKGYHYIPNENYVRARHLLRGVFLEQDSLYTRQDVLLTTNRLLGLPAYKYVNVEFERDNLKNHMLDAYIYLTPALKKALRAEIKYVRKTNNFAGPGLSVSFRNRNAFKGSELLTVEGTARFETQVGGRSAGDAPEGVPVAGNNSLNSYELGIQAGITIPRIVSPFNLPNLRTLYVPTTAIAAGFNLLSRVEFFRMNSYNASYGYSWRPKQTLTHEISPINLQYVRLSNVTEAFSEILETQPYLLRSFRNQFIIGPVYELTYTTQVFPERTHQVFNHLTIDVSGNVVSGIQSLLGAAPPTAEEPRTLLGQPYSQYSLFLNDFRYYWNITEESQLVARLVAGAGFTYGNSTVLPYVKQFSIGGPNSIRAFRARSIGPGTYNVPDEYAFAYFDQLGDIKLESNLEYRFPIAGFFKGAVFVDAGNIWLMDEARDNEGQEKPQFDPNTFLSEIAVGTGFGLRVDVDFFVVRFDVGIPVRVPYLPKGDRFVLGDFNGKFNGENGMLLNIAIGYPF</sequence>
<organism evidence="7 8">
    <name type="scientific">Pontibacter ummariensis</name>
    <dbReference type="NCBI Taxonomy" id="1610492"/>
    <lineage>
        <taxon>Bacteria</taxon>
        <taxon>Pseudomonadati</taxon>
        <taxon>Bacteroidota</taxon>
        <taxon>Cytophagia</taxon>
        <taxon>Cytophagales</taxon>
        <taxon>Hymenobacteraceae</taxon>
        <taxon>Pontibacter</taxon>
    </lineage>
</organism>
<evidence type="ECO:0000313" key="8">
    <source>
        <dbReference type="Proteomes" id="UP000198432"/>
    </source>
</evidence>
<evidence type="ECO:0000256" key="5">
    <source>
        <dbReference type="ARBA" id="ARBA00023237"/>
    </source>
</evidence>
<protein>
    <submittedName>
        <fullName evidence="7">Outer membrane protein assembly factor BamA</fullName>
    </submittedName>
</protein>
<dbReference type="GO" id="GO:0019867">
    <property type="term" value="C:outer membrane"/>
    <property type="evidence" value="ECO:0007669"/>
    <property type="project" value="InterPro"/>
</dbReference>
<keyword evidence="2" id="KW-0812">Transmembrane</keyword>
<keyword evidence="5" id="KW-0998">Cell outer membrane</keyword>
<dbReference type="PANTHER" id="PTHR12815">
    <property type="entry name" value="SORTING AND ASSEMBLY MACHINERY SAMM50 PROTEIN FAMILY MEMBER"/>
    <property type="match status" value="1"/>
</dbReference>
<keyword evidence="4" id="KW-0472">Membrane</keyword>
<evidence type="ECO:0000256" key="2">
    <source>
        <dbReference type="ARBA" id="ARBA00022692"/>
    </source>
</evidence>
<accession>A0A239J9D6</accession>
<dbReference type="Pfam" id="PF01103">
    <property type="entry name" value="Omp85"/>
    <property type="match status" value="1"/>
</dbReference>
<comment type="subcellular location">
    <subcellularLocation>
        <location evidence="1">Membrane</location>
    </subcellularLocation>
</comment>
<dbReference type="EMBL" id="FZOQ01000020">
    <property type="protein sequence ID" value="SNT01264.1"/>
    <property type="molecule type" value="Genomic_DNA"/>
</dbReference>
<keyword evidence="8" id="KW-1185">Reference proteome</keyword>
<name>A0A239J9D6_9BACT</name>
<reference evidence="8" key="1">
    <citation type="submission" date="2017-06" db="EMBL/GenBank/DDBJ databases">
        <authorList>
            <person name="Varghese N."/>
            <person name="Submissions S."/>
        </authorList>
    </citation>
    <scope>NUCLEOTIDE SEQUENCE [LARGE SCALE GENOMIC DNA]</scope>
    <source>
        <strain evidence="8">NKM1</strain>
    </source>
</reference>
<dbReference type="InterPro" id="IPR039910">
    <property type="entry name" value="D15-like"/>
</dbReference>
<dbReference type="PANTHER" id="PTHR12815:SF47">
    <property type="entry name" value="TRANSLOCATION AND ASSEMBLY MODULE SUBUNIT TAMA"/>
    <property type="match status" value="1"/>
</dbReference>
<dbReference type="Gene3D" id="2.40.160.50">
    <property type="entry name" value="membrane protein fhac: a member of the omp85/tpsb transporter family"/>
    <property type="match status" value="1"/>
</dbReference>
<dbReference type="OrthoDB" id="9814535at2"/>
<evidence type="ECO:0000259" key="6">
    <source>
        <dbReference type="Pfam" id="PF01103"/>
    </source>
</evidence>
<evidence type="ECO:0000256" key="4">
    <source>
        <dbReference type="ARBA" id="ARBA00023136"/>
    </source>
</evidence>
<proteinExistence type="predicted"/>
<feature type="domain" description="Bacterial surface antigen (D15)" evidence="6">
    <location>
        <begin position="607"/>
        <end position="764"/>
    </location>
</feature>
<gene>
    <name evidence="7" type="ORF">SAMN06296052_12064</name>
</gene>
<dbReference type="InterPro" id="IPR000184">
    <property type="entry name" value="Bac_surfAg_D15"/>
</dbReference>
<evidence type="ECO:0000256" key="3">
    <source>
        <dbReference type="ARBA" id="ARBA00022729"/>
    </source>
</evidence>